<accession>A0A6L2JYU1</accession>
<evidence type="ECO:0000313" key="1">
    <source>
        <dbReference type="EMBL" id="GEU41722.1"/>
    </source>
</evidence>
<reference evidence="1" key="1">
    <citation type="journal article" date="2019" name="Sci. Rep.">
        <title>Draft genome of Tanacetum cinerariifolium, the natural source of mosquito coil.</title>
        <authorList>
            <person name="Yamashiro T."/>
            <person name="Shiraishi A."/>
            <person name="Satake H."/>
            <person name="Nakayama K."/>
        </authorList>
    </citation>
    <scope>NUCLEOTIDE SEQUENCE</scope>
</reference>
<protein>
    <submittedName>
        <fullName evidence="1">Uncharacterized protein</fullName>
    </submittedName>
</protein>
<name>A0A6L2JYU1_TANCI</name>
<sequence>MWGKQKANNVFQTHHETVMHIVRRRAPTHCTNTDIVTPANGGHVQNAGPKGTSSTVWKAFQDPVKHNIYPDLSCKRSQMGCLSTVQNVTSQYPIRYTNNDISDNVWVNRNLRSQSAPLLLLTPNVLLNQTLPASPIVEF</sequence>
<comment type="caution">
    <text evidence="1">The sequence shown here is derived from an EMBL/GenBank/DDBJ whole genome shotgun (WGS) entry which is preliminary data.</text>
</comment>
<proteinExistence type="predicted"/>
<dbReference type="AlphaFoldDB" id="A0A6L2JYU1"/>
<gene>
    <name evidence="1" type="ORF">Tci_013700</name>
</gene>
<organism evidence="1">
    <name type="scientific">Tanacetum cinerariifolium</name>
    <name type="common">Dalmatian daisy</name>
    <name type="synonym">Chrysanthemum cinerariifolium</name>
    <dbReference type="NCBI Taxonomy" id="118510"/>
    <lineage>
        <taxon>Eukaryota</taxon>
        <taxon>Viridiplantae</taxon>
        <taxon>Streptophyta</taxon>
        <taxon>Embryophyta</taxon>
        <taxon>Tracheophyta</taxon>
        <taxon>Spermatophyta</taxon>
        <taxon>Magnoliopsida</taxon>
        <taxon>eudicotyledons</taxon>
        <taxon>Gunneridae</taxon>
        <taxon>Pentapetalae</taxon>
        <taxon>asterids</taxon>
        <taxon>campanulids</taxon>
        <taxon>Asterales</taxon>
        <taxon>Asteraceae</taxon>
        <taxon>Asteroideae</taxon>
        <taxon>Anthemideae</taxon>
        <taxon>Anthemidinae</taxon>
        <taxon>Tanacetum</taxon>
    </lineage>
</organism>
<dbReference type="EMBL" id="BKCJ010001474">
    <property type="protein sequence ID" value="GEU41722.1"/>
    <property type="molecule type" value="Genomic_DNA"/>
</dbReference>